<dbReference type="EMBL" id="BNJQ01000011">
    <property type="protein sequence ID" value="GHP05882.1"/>
    <property type="molecule type" value="Genomic_DNA"/>
</dbReference>
<dbReference type="PANTHER" id="PTHR34203">
    <property type="entry name" value="METHYLTRANSFERASE, FKBM FAMILY PROTEIN"/>
    <property type="match status" value="1"/>
</dbReference>
<dbReference type="InterPro" id="IPR052514">
    <property type="entry name" value="SAM-dependent_MTase"/>
</dbReference>
<dbReference type="Proteomes" id="UP000660262">
    <property type="component" value="Unassembled WGS sequence"/>
</dbReference>
<proteinExistence type="predicted"/>
<dbReference type="Pfam" id="PF05050">
    <property type="entry name" value="Methyltransf_21"/>
    <property type="match status" value="1"/>
</dbReference>
<dbReference type="Gene3D" id="3.40.50.150">
    <property type="entry name" value="Vaccinia Virus protein VP39"/>
    <property type="match status" value="1"/>
</dbReference>
<dbReference type="SUPFAM" id="SSF53335">
    <property type="entry name" value="S-adenosyl-L-methionine-dependent methyltransferases"/>
    <property type="match status" value="1"/>
</dbReference>
<evidence type="ECO:0000313" key="4">
    <source>
        <dbReference type="Proteomes" id="UP000660262"/>
    </source>
</evidence>
<dbReference type="OrthoDB" id="542772at2759"/>
<feature type="domain" description="Methyltransferase FkbM" evidence="2">
    <location>
        <begin position="152"/>
        <end position="325"/>
    </location>
</feature>
<dbReference type="NCBIfam" id="TIGR01444">
    <property type="entry name" value="fkbM_fam"/>
    <property type="match status" value="1"/>
</dbReference>
<gene>
    <name evidence="3" type="ORF">PPROV_000462900</name>
</gene>
<accession>A0A830HGJ9</accession>
<feature type="transmembrane region" description="Helical" evidence="1">
    <location>
        <begin position="24"/>
        <end position="46"/>
    </location>
</feature>
<comment type="caution">
    <text evidence="3">The sequence shown here is derived from an EMBL/GenBank/DDBJ whole genome shotgun (WGS) entry which is preliminary data.</text>
</comment>
<evidence type="ECO:0000259" key="2">
    <source>
        <dbReference type="Pfam" id="PF05050"/>
    </source>
</evidence>
<evidence type="ECO:0000313" key="3">
    <source>
        <dbReference type="EMBL" id="GHP05882.1"/>
    </source>
</evidence>
<keyword evidence="1" id="KW-0472">Membrane</keyword>
<name>A0A830HGJ9_9CHLO</name>
<evidence type="ECO:0000256" key="1">
    <source>
        <dbReference type="SAM" id="Phobius"/>
    </source>
</evidence>
<keyword evidence="1" id="KW-1133">Transmembrane helix</keyword>
<dbReference type="PANTHER" id="PTHR34203:SF13">
    <property type="entry name" value="EXPRESSED PROTEIN"/>
    <property type="match status" value="1"/>
</dbReference>
<reference evidence="3" key="1">
    <citation type="submission" date="2020-10" db="EMBL/GenBank/DDBJ databases">
        <title>Unveiling of a novel bifunctional photoreceptor, Dualchrome1, isolated from a cosmopolitan green alga.</title>
        <authorList>
            <person name="Suzuki S."/>
            <person name="Kawachi M."/>
        </authorList>
    </citation>
    <scope>NUCLEOTIDE SEQUENCE</scope>
    <source>
        <strain evidence="3">NIES 2893</strain>
    </source>
</reference>
<dbReference type="InterPro" id="IPR006342">
    <property type="entry name" value="FkbM_mtfrase"/>
</dbReference>
<dbReference type="InterPro" id="IPR029063">
    <property type="entry name" value="SAM-dependent_MTases_sf"/>
</dbReference>
<keyword evidence="4" id="KW-1185">Reference proteome</keyword>
<organism evidence="3 4">
    <name type="scientific">Pycnococcus provasolii</name>
    <dbReference type="NCBI Taxonomy" id="41880"/>
    <lineage>
        <taxon>Eukaryota</taxon>
        <taxon>Viridiplantae</taxon>
        <taxon>Chlorophyta</taxon>
        <taxon>Pseudoscourfieldiophyceae</taxon>
        <taxon>Pseudoscourfieldiales</taxon>
        <taxon>Pycnococcaceae</taxon>
        <taxon>Pycnococcus</taxon>
    </lineage>
</organism>
<protein>
    <recommendedName>
        <fullName evidence="2">Methyltransferase FkbM domain-containing protein</fullName>
    </recommendedName>
</protein>
<sequence>MRSKSNPGTERGGGGGRGCPRRTAWCASILLVVTTLVALNTVGVILRSAPERETTDSTNRRMMTRLTAHAIIKETSSPVLCEAEKRAISPGTEVRVATVRVDNKGDKAFRIATYGKHDIVSRSILKKGNWEPWTADHIKTALAEKEGSVFIDIGANIGYFVLYMATLGYNVIAVEASQENANLIRYSLCLNPELKSRIKLHNIALAEKRMRCAMASPEGNRGNMHMECKEENGRALDFSGSKHWSGRRQREEVVMTAPLDEVVGKDERVDVLKIDTEGFEYHALAGGQKHVLSKVRYMQSEFSPFMLRKQHSDPVEYLELLRKNGLQVHYQGAPVRDFGKFAGSKARHSLVDITASRGASIQL</sequence>
<keyword evidence="1" id="KW-0812">Transmembrane</keyword>
<dbReference type="AlphaFoldDB" id="A0A830HGJ9"/>